<dbReference type="InterPro" id="IPR025164">
    <property type="entry name" value="Toastrack_DUF4097"/>
</dbReference>
<evidence type="ECO:0000313" key="3">
    <source>
        <dbReference type="EMBL" id="TDD65327.1"/>
    </source>
</evidence>
<name>A0A4V2YRC2_9ACTN</name>
<protein>
    <recommendedName>
        <fullName evidence="2">DUF4097 domain-containing protein</fullName>
    </recommendedName>
</protein>
<dbReference type="Proteomes" id="UP000295217">
    <property type="component" value="Unassembled WGS sequence"/>
</dbReference>
<dbReference type="Pfam" id="PF13349">
    <property type="entry name" value="DUF4097"/>
    <property type="match status" value="1"/>
</dbReference>
<feature type="region of interest" description="Disordered" evidence="1">
    <location>
        <begin position="1"/>
        <end position="31"/>
    </location>
</feature>
<keyword evidence="4" id="KW-1185">Reference proteome</keyword>
<gene>
    <name evidence="3" type="ORF">E1262_25470</name>
</gene>
<dbReference type="OrthoDB" id="9810998at2"/>
<accession>A0A4V2YRC2</accession>
<evidence type="ECO:0000256" key="1">
    <source>
        <dbReference type="SAM" id="MobiDB-lite"/>
    </source>
</evidence>
<sequence length="313" mass="31809">MRRVRPTASRSAGTCPAGSADLPDRSTPRRPAVSDILTHTFPADGPISLSIGQRSGDLVVTAAATSEIVVELRPAGPDGDDLARRTQVEHRPGAVRIEVPRTTSLLGRSTSVDIAVTVPTGSTVDAQAGSGDIRLDGRFADVAAKCGSGDIAVDICDDLRLSTGSGDVYVTESAGAVIRTGSGSIRFGTAGGTVDLESGSGTIEVEQPLSSGRISAASGDVRIATVDGRVELKTASGDITAHRAVEGELRARTASGNVAVGIVAGTAANLDVSSISGSIHSDLDHADAPAETDRTLLLAVTTVSGSIRLHRTT</sequence>
<organism evidence="3 4">
    <name type="scientific">Jiangella aurantiaca</name>
    <dbReference type="NCBI Taxonomy" id="2530373"/>
    <lineage>
        <taxon>Bacteria</taxon>
        <taxon>Bacillati</taxon>
        <taxon>Actinomycetota</taxon>
        <taxon>Actinomycetes</taxon>
        <taxon>Jiangellales</taxon>
        <taxon>Jiangellaceae</taxon>
        <taxon>Jiangella</taxon>
    </lineage>
</organism>
<evidence type="ECO:0000259" key="2">
    <source>
        <dbReference type="Pfam" id="PF13349"/>
    </source>
</evidence>
<dbReference type="EMBL" id="SMLB01000053">
    <property type="protein sequence ID" value="TDD65327.1"/>
    <property type="molecule type" value="Genomic_DNA"/>
</dbReference>
<feature type="domain" description="DUF4097" evidence="2">
    <location>
        <begin position="140"/>
        <end position="293"/>
    </location>
</feature>
<comment type="caution">
    <text evidence="3">The sequence shown here is derived from an EMBL/GenBank/DDBJ whole genome shotgun (WGS) entry which is preliminary data.</text>
</comment>
<dbReference type="AlphaFoldDB" id="A0A4V2YRC2"/>
<evidence type="ECO:0000313" key="4">
    <source>
        <dbReference type="Proteomes" id="UP000295217"/>
    </source>
</evidence>
<reference evidence="3 4" key="1">
    <citation type="submission" date="2019-02" db="EMBL/GenBank/DDBJ databases">
        <title>Draft genome sequences of novel Actinobacteria.</title>
        <authorList>
            <person name="Sahin N."/>
            <person name="Ay H."/>
            <person name="Saygin H."/>
        </authorList>
    </citation>
    <scope>NUCLEOTIDE SEQUENCE [LARGE SCALE GENOMIC DNA]</scope>
    <source>
        <strain evidence="3 4">8K307</strain>
    </source>
</reference>
<proteinExistence type="predicted"/>